<evidence type="ECO:0000256" key="2">
    <source>
        <dbReference type="ARBA" id="ARBA00005581"/>
    </source>
</evidence>
<dbReference type="OMA" id="NGCDSPL"/>
<keyword evidence="5 6" id="KW-0732">Signal</keyword>
<comment type="subcellular location">
    <subcellularLocation>
        <location evidence="1 6">Secreted</location>
    </subcellularLocation>
</comment>
<evidence type="ECO:0000256" key="3">
    <source>
        <dbReference type="ARBA" id="ARBA00022471"/>
    </source>
</evidence>
<keyword evidence="4 6" id="KW-0964">Secreted</keyword>
<protein>
    <recommendedName>
        <fullName evidence="6">S-protein homolog</fullName>
    </recommendedName>
</protein>
<dbReference type="PANTHER" id="PTHR31232">
    <property type="match status" value="1"/>
</dbReference>
<dbReference type="AlphaFoldDB" id="A0A7N0TAP2"/>
<evidence type="ECO:0000256" key="4">
    <source>
        <dbReference type="ARBA" id="ARBA00022525"/>
    </source>
</evidence>
<dbReference type="InterPro" id="IPR010264">
    <property type="entry name" value="Self-incomp_S1"/>
</dbReference>
<organism evidence="7 8">
    <name type="scientific">Kalanchoe fedtschenkoi</name>
    <name type="common">Lavender scallops</name>
    <name type="synonym">South American air plant</name>
    <dbReference type="NCBI Taxonomy" id="63787"/>
    <lineage>
        <taxon>Eukaryota</taxon>
        <taxon>Viridiplantae</taxon>
        <taxon>Streptophyta</taxon>
        <taxon>Embryophyta</taxon>
        <taxon>Tracheophyta</taxon>
        <taxon>Spermatophyta</taxon>
        <taxon>Magnoliopsida</taxon>
        <taxon>eudicotyledons</taxon>
        <taxon>Gunneridae</taxon>
        <taxon>Pentapetalae</taxon>
        <taxon>Saxifragales</taxon>
        <taxon>Crassulaceae</taxon>
        <taxon>Kalanchoe</taxon>
    </lineage>
</organism>
<feature type="signal peptide" evidence="6">
    <location>
        <begin position="1"/>
        <end position="27"/>
    </location>
</feature>
<dbReference type="Proteomes" id="UP000594263">
    <property type="component" value="Unplaced"/>
</dbReference>
<dbReference type="EnsemblPlants" id="Kaladp0030s0113.1.v1.1">
    <property type="protein sequence ID" value="Kaladp0030s0113.1.v1.1.CDS.1"/>
    <property type="gene ID" value="Kaladp0030s0113.v1.1"/>
</dbReference>
<evidence type="ECO:0000256" key="5">
    <source>
        <dbReference type="ARBA" id="ARBA00022729"/>
    </source>
</evidence>
<name>A0A7N0TAP2_KALFE</name>
<evidence type="ECO:0000256" key="1">
    <source>
        <dbReference type="ARBA" id="ARBA00004613"/>
    </source>
</evidence>
<dbReference type="GO" id="GO:0005576">
    <property type="term" value="C:extracellular region"/>
    <property type="evidence" value="ECO:0007669"/>
    <property type="project" value="UniProtKB-SubCell"/>
</dbReference>
<sequence>MDSRNVLNCASFVAFVFLGFLAHVREARELVSNGCDSPLYPKMTVYIKHSMGQGVMVDVHCKSKDNDLGNHRLADGRWYRFSFRPNAWFTTLFWCDVSWNGRRQVFNAYGGKGSYWNCVSLGCDCPWKLTPDGPCFFDRKTQKCDICQGWR</sequence>
<evidence type="ECO:0000313" key="7">
    <source>
        <dbReference type="EnsemblPlants" id="Kaladp0030s0113.1.v1.1.CDS.1"/>
    </source>
</evidence>
<feature type="chain" id="PRO_5029947227" description="S-protein homolog" evidence="6">
    <location>
        <begin position="28"/>
        <end position="151"/>
    </location>
</feature>
<dbReference type="Gramene" id="Kaladp0030s0113.1.v1.1">
    <property type="protein sequence ID" value="Kaladp0030s0113.1.v1.1.CDS.1"/>
    <property type="gene ID" value="Kaladp0030s0113.v1.1"/>
</dbReference>
<evidence type="ECO:0000256" key="6">
    <source>
        <dbReference type="RuleBase" id="RU367044"/>
    </source>
</evidence>
<accession>A0A7N0TAP2</accession>
<dbReference type="GO" id="GO:0060320">
    <property type="term" value="P:rejection of self pollen"/>
    <property type="evidence" value="ECO:0007669"/>
    <property type="project" value="UniProtKB-KW"/>
</dbReference>
<dbReference type="Pfam" id="PF05938">
    <property type="entry name" value="Self-incomp_S1"/>
    <property type="match status" value="1"/>
</dbReference>
<keyword evidence="3 6" id="KW-0713">Self-incompatibility</keyword>
<dbReference type="PANTHER" id="PTHR31232:SF18">
    <property type="entry name" value="S-PROTEIN HOMOLOG"/>
    <property type="match status" value="1"/>
</dbReference>
<evidence type="ECO:0000313" key="8">
    <source>
        <dbReference type="Proteomes" id="UP000594263"/>
    </source>
</evidence>
<comment type="similarity">
    <text evidence="2 6">Belongs to the plant self-incompatibility (S1) protein family.</text>
</comment>
<proteinExistence type="inferred from homology"/>
<keyword evidence="8" id="KW-1185">Reference proteome</keyword>
<reference evidence="7" key="1">
    <citation type="submission" date="2021-01" db="UniProtKB">
        <authorList>
            <consortium name="EnsemblPlants"/>
        </authorList>
    </citation>
    <scope>IDENTIFICATION</scope>
</reference>